<feature type="compositionally biased region" description="Basic and acidic residues" evidence="1">
    <location>
        <begin position="114"/>
        <end position="123"/>
    </location>
</feature>
<organism evidence="2">
    <name type="scientific">Oppiella nova</name>
    <dbReference type="NCBI Taxonomy" id="334625"/>
    <lineage>
        <taxon>Eukaryota</taxon>
        <taxon>Metazoa</taxon>
        <taxon>Ecdysozoa</taxon>
        <taxon>Arthropoda</taxon>
        <taxon>Chelicerata</taxon>
        <taxon>Arachnida</taxon>
        <taxon>Acari</taxon>
        <taxon>Acariformes</taxon>
        <taxon>Sarcoptiformes</taxon>
        <taxon>Oribatida</taxon>
        <taxon>Brachypylina</taxon>
        <taxon>Oppioidea</taxon>
        <taxon>Oppiidae</taxon>
        <taxon>Oppiella</taxon>
    </lineage>
</organism>
<keyword evidence="3" id="KW-1185">Reference proteome</keyword>
<feature type="compositionally biased region" description="Low complexity" evidence="1">
    <location>
        <begin position="475"/>
        <end position="506"/>
    </location>
</feature>
<feature type="compositionally biased region" description="Low complexity" evidence="1">
    <location>
        <begin position="445"/>
        <end position="461"/>
    </location>
</feature>
<proteinExistence type="predicted"/>
<feature type="compositionally biased region" description="Low complexity" evidence="1">
    <location>
        <begin position="1"/>
        <end position="28"/>
    </location>
</feature>
<evidence type="ECO:0000313" key="2">
    <source>
        <dbReference type="EMBL" id="CAD7655928.1"/>
    </source>
</evidence>
<dbReference type="EMBL" id="OC925100">
    <property type="protein sequence ID" value="CAD7655928.1"/>
    <property type="molecule type" value="Genomic_DNA"/>
</dbReference>
<feature type="region of interest" description="Disordered" evidence="1">
    <location>
        <begin position="547"/>
        <end position="585"/>
    </location>
</feature>
<gene>
    <name evidence="2" type="ORF">ONB1V03_LOCUS12568</name>
</gene>
<accession>A0A7R9MBM2</accession>
<feature type="region of interest" description="Disordered" evidence="1">
    <location>
        <begin position="68"/>
        <end position="87"/>
    </location>
</feature>
<evidence type="ECO:0000313" key="3">
    <source>
        <dbReference type="Proteomes" id="UP000728032"/>
    </source>
</evidence>
<feature type="region of interest" description="Disordered" evidence="1">
    <location>
        <begin position="386"/>
        <end position="416"/>
    </location>
</feature>
<dbReference type="EMBL" id="CAJPVJ010010275">
    <property type="protein sequence ID" value="CAG2173115.1"/>
    <property type="molecule type" value="Genomic_DNA"/>
</dbReference>
<feature type="region of interest" description="Disordered" evidence="1">
    <location>
        <begin position="444"/>
        <end position="532"/>
    </location>
</feature>
<feature type="compositionally biased region" description="Polar residues" evidence="1">
    <location>
        <begin position="68"/>
        <end position="83"/>
    </location>
</feature>
<dbReference type="AlphaFoldDB" id="A0A7R9MBM2"/>
<sequence length="585" mass="64495">MSESMNTSESESESKGMSESMNTSESESGINCYTSSSEHSVDTVIFCGKSNLNHSQELANKLHYNVSSNPSHNSIQVQTNGQQKDTKEDMRCLVADSPKHIMAETPVSSPSHRSGKDSKKSDELWVDGPKRRHRKGLKKDQKGMKFTQELWVDGPNAQLAANGLDTETTGLCYHEEKNQRIQQWIQQHTKHIWSDIPPGAAQTSPTQTPDSAYCSTVKQIRQKVLSPEMQDVSCQTDMATSASTVTPSESEFNFEDPFRILSDSEILGIDRIAGAGREAMSECCDNDFCNNSGSVEDMDDCHSEPLTEPPKQLKLEQFLQQLTTITMPRIHGQHRDSCHRRADIEYRSLRHPDGQSDQNISISHWDLPKPEFTDYTMFSFSPKEVLKSPTTVPSRPLSVTSPLPPPPPPLMASPNEPLFLTSSPNHAVLPTSPRVNRLLGTTVTVSAHSSPAKSSVKSSVSRKQQKMEQQLKRNTTSTTTSGHGTTSEGECSSVAKKSSPSVSSPSFMSHHPIVQRQPASSGYESTIHDDDSDRELVANRRLDIGSTINESVGGTPVKMRNKKCDINGATNEDKLNRLSTASSDH</sequence>
<name>A0A7R9MBM2_9ACAR</name>
<feature type="compositionally biased region" description="Pro residues" evidence="1">
    <location>
        <begin position="402"/>
        <end position="411"/>
    </location>
</feature>
<feature type="compositionally biased region" description="Low complexity" evidence="1">
    <location>
        <begin position="388"/>
        <end position="401"/>
    </location>
</feature>
<feature type="region of interest" description="Disordered" evidence="1">
    <location>
        <begin position="98"/>
        <end position="140"/>
    </location>
</feature>
<feature type="non-terminal residue" evidence="2">
    <location>
        <position position="1"/>
    </location>
</feature>
<protein>
    <submittedName>
        <fullName evidence="2">Uncharacterized protein</fullName>
    </submittedName>
</protein>
<feature type="region of interest" description="Disordered" evidence="1">
    <location>
        <begin position="1"/>
        <end position="34"/>
    </location>
</feature>
<dbReference type="Proteomes" id="UP000728032">
    <property type="component" value="Unassembled WGS sequence"/>
</dbReference>
<evidence type="ECO:0000256" key="1">
    <source>
        <dbReference type="SAM" id="MobiDB-lite"/>
    </source>
</evidence>
<reference evidence="2" key="1">
    <citation type="submission" date="2020-11" db="EMBL/GenBank/DDBJ databases">
        <authorList>
            <person name="Tran Van P."/>
        </authorList>
    </citation>
    <scope>NUCLEOTIDE SEQUENCE</scope>
</reference>
<dbReference type="OrthoDB" id="6508978at2759"/>